<evidence type="ECO:0000256" key="2">
    <source>
        <dbReference type="ARBA" id="ARBA00022862"/>
    </source>
</evidence>
<evidence type="ECO:0000256" key="3">
    <source>
        <dbReference type="ARBA" id="ARBA00023002"/>
    </source>
</evidence>
<dbReference type="InParanoid" id="A0A024GPJ6"/>
<dbReference type="GO" id="GO:0045454">
    <property type="term" value="P:cell redox homeostasis"/>
    <property type="evidence" value="ECO:0007669"/>
    <property type="project" value="TreeGrafter"/>
</dbReference>
<evidence type="ECO:0000259" key="6">
    <source>
        <dbReference type="Pfam" id="PF00578"/>
    </source>
</evidence>
<keyword evidence="5" id="KW-0676">Redox-active center</keyword>
<dbReference type="InterPro" id="IPR000866">
    <property type="entry name" value="AhpC/TSA"/>
</dbReference>
<proteinExistence type="predicted"/>
<organism evidence="7 8">
    <name type="scientific">Albugo candida</name>
    <dbReference type="NCBI Taxonomy" id="65357"/>
    <lineage>
        <taxon>Eukaryota</taxon>
        <taxon>Sar</taxon>
        <taxon>Stramenopiles</taxon>
        <taxon>Oomycota</taxon>
        <taxon>Peronosporomycetes</taxon>
        <taxon>Albuginales</taxon>
        <taxon>Albuginaceae</taxon>
        <taxon>Albugo</taxon>
    </lineage>
</organism>
<accession>A0A024GPJ6</accession>
<sequence length="125" mass="13831">MIQVIHRDQLNIFHVPTPGCTTQAKAFNTIIDAIQKDGFRVHGVSADPPRSLKVWKDQHSFAFDLLSDPKHSLIGYFGSSVNKTSINRSHAIVLQGGEIADIQHNMKPEESAEKAFAYVKAHPVA</sequence>
<dbReference type="Gene3D" id="3.40.30.10">
    <property type="entry name" value="Glutaredoxin"/>
    <property type="match status" value="1"/>
</dbReference>
<dbReference type="GO" id="GO:0005737">
    <property type="term" value="C:cytoplasm"/>
    <property type="evidence" value="ECO:0007669"/>
    <property type="project" value="TreeGrafter"/>
</dbReference>
<evidence type="ECO:0000313" key="8">
    <source>
        <dbReference type="Proteomes" id="UP000053237"/>
    </source>
</evidence>
<reference evidence="7 8" key="1">
    <citation type="submission" date="2012-05" db="EMBL/GenBank/DDBJ databases">
        <title>Recombination and specialization in a pathogen metapopulation.</title>
        <authorList>
            <person name="Gardiner A."/>
            <person name="Kemen E."/>
            <person name="Schultz-Larsen T."/>
            <person name="MacLean D."/>
            <person name="Van Oosterhout C."/>
            <person name="Jones J.D.G."/>
        </authorList>
    </citation>
    <scope>NUCLEOTIDE SEQUENCE [LARGE SCALE GENOMIC DNA]</scope>
    <source>
        <strain evidence="7 8">Ac Nc2</strain>
    </source>
</reference>
<keyword evidence="3" id="KW-0560">Oxidoreductase</keyword>
<dbReference type="AlphaFoldDB" id="A0A024GPJ6"/>
<dbReference type="InterPro" id="IPR050924">
    <property type="entry name" value="Peroxiredoxin_BCP/PrxQ"/>
</dbReference>
<evidence type="ECO:0000256" key="4">
    <source>
        <dbReference type="ARBA" id="ARBA00023157"/>
    </source>
</evidence>
<dbReference type="PANTHER" id="PTHR42801">
    <property type="entry name" value="THIOREDOXIN-DEPENDENT PEROXIDE REDUCTASE"/>
    <property type="match status" value="1"/>
</dbReference>
<keyword evidence="8" id="KW-1185">Reference proteome</keyword>
<dbReference type="GO" id="GO:0034599">
    <property type="term" value="P:cellular response to oxidative stress"/>
    <property type="evidence" value="ECO:0007669"/>
    <property type="project" value="TreeGrafter"/>
</dbReference>
<dbReference type="STRING" id="65357.A0A024GPJ6"/>
<dbReference type="GO" id="GO:0008379">
    <property type="term" value="F:thioredoxin peroxidase activity"/>
    <property type="evidence" value="ECO:0007669"/>
    <property type="project" value="TreeGrafter"/>
</dbReference>
<protein>
    <recommendedName>
        <fullName evidence="6">Alkyl hydroperoxide reductase subunit C/ Thiol specific antioxidant domain-containing protein</fullName>
    </recommendedName>
</protein>
<name>A0A024GPJ6_9STRA</name>
<gene>
    <name evidence="7" type="ORF">BN9_099230</name>
</gene>
<evidence type="ECO:0000313" key="7">
    <source>
        <dbReference type="EMBL" id="CCI48724.1"/>
    </source>
</evidence>
<evidence type="ECO:0000256" key="5">
    <source>
        <dbReference type="ARBA" id="ARBA00023284"/>
    </source>
</evidence>
<dbReference type="OrthoDB" id="338622at2759"/>
<comment type="caution">
    <text evidence="7">The sequence shown here is derived from an EMBL/GenBank/DDBJ whole genome shotgun (WGS) entry which is preliminary data.</text>
</comment>
<keyword evidence="1" id="KW-0575">Peroxidase</keyword>
<dbReference type="PANTHER" id="PTHR42801:SF23">
    <property type="entry name" value="PEROXIREDOXIN DOT5"/>
    <property type="match status" value="1"/>
</dbReference>
<evidence type="ECO:0000256" key="1">
    <source>
        <dbReference type="ARBA" id="ARBA00022559"/>
    </source>
</evidence>
<dbReference type="Proteomes" id="UP000053237">
    <property type="component" value="Unassembled WGS sequence"/>
</dbReference>
<dbReference type="Pfam" id="PF00578">
    <property type="entry name" value="AhpC-TSA"/>
    <property type="match status" value="1"/>
</dbReference>
<keyword evidence="4" id="KW-1015">Disulfide bond</keyword>
<keyword evidence="2" id="KW-0049">Antioxidant</keyword>
<dbReference type="InterPro" id="IPR036249">
    <property type="entry name" value="Thioredoxin-like_sf"/>
</dbReference>
<dbReference type="EMBL" id="CAIX01000244">
    <property type="protein sequence ID" value="CCI48724.1"/>
    <property type="molecule type" value="Genomic_DNA"/>
</dbReference>
<feature type="domain" description="Alkyl hydroperoxide reductase subunit C/ Thiol specific antioxidant" evidence="6">
    <location>
        <begin position="16"/>
        <end position="100"/>
    </location>
</feature>
<dbReference type="SUPFAM" id="SSF52833">
    <property type="entry name" value="Thioredoxin-like"/>
    <property type="match status" value="1"/>
</dbReference>